<dbReference type="InterPro" id="IPR019080">
    <property type="entry name" value="YqaJ_viral_recombinase"/>
</dbReference>
<sequence length="300" mass="33555">MIEPGSTEHRRLISPSKVAAILGLSRWESAYRLWHRMKGLVPDEPDSDVFAAGHAYEPALAYLWCRENPGWQLSPGEVQVRADLGFPAVATLDRRGRRGRARRVVQFKTARDLSDWGDYFTDLDSAPADYAVQVLAEMHISGYTRLPAHLMVMGPYFRWHTYVIPYDPVVCMHIEQRCQQFWDSLQADDPPPLDDSTATYEAVRELHPDIDGSTAVIDPALAADWLDADRAEKDAKKRLTGLKTRVLEQMGNAQRGIASGLLAGVPNELKVARRQPSSRGSVSLYPETKTSTTDLRGLAK</sequence>
<proteinExistence type="predicted"/>
<dbReference type="SUPFAM" id="SSF52980">
    <property type="entry name" value="Restriction endonuclease-like"/>
    <property type="match status" value="1"/>
</dbReference>
<dbReference type="EMBL" id="CP079105">
    <property type="protein sequence ID" value="QXQ14875.1"/>
    <property type="molecule type" value="Genomic_DNA"/>
</dbReference>
<evidence type="ECO:0000313" key="3">
    <source>
        <dbReference type="EMBL" id="QXQ14875.1"/>
    </source>
</evidence>
<evidence type="ECO:0000259" key="2">
    <source>
        <dbReference type="Pfam" id="PF09588"/>
    </source>
</evidence>
<feature type="region of interest" description="Disordered" evidence="1">
    <location>
        <begin position="272"/>
        <end position="300"/>
    </location>
</feature>
<accession>A0ABX8SAI8</accession>
<dbReference type="InterPro" id="IPR011335">
    <property type="entry name" value="Restrct_endonuc-II-like"/>
</dbReference>
<gene>
    <name evidence="3" type="ORF">KV203_05690</name>
</gene>
<feature type="domain" description="YqaJ viral recombinase" evidence="2">
    <location>
        <begin position="9"/>
        <end position="143"/>
    </location>
</feature>
<evidence type="ECO:0000256" key="1">
    <source>
        <dbReference type="SAM" id="MobiDB-lite"/>
    </source>
</evidence>
<evidence type="ECO:0000313" key="4">
    <source>
        <dbReference type="Proteomes" id="UP000887023"/>
    </source>
</evidence>
<reference evidence="3" key="1">
    <citation type="submission" date="2021-07" db="EMBL/GenBank/DDBJ databases">
        <title>Candidatus Kaistella beijingensis sp. nov. isolated from a municipal wastewater treatment plant is involved in sludge foaming.</title>
        <authorList>
            <person name="Song Y."/>
            <person name="Liu S.-J."/>
        </authorList>
    </citation>
    <scope>NUCLEOTIDE SEQUENCE</scope>
    <source>
        <strain evidence="3">DSM 43998</strain>
    </source>
</reference>
<dbReference type="Pfam" id="PF09588">
    <property type="entry name" value="YqaJ"/>
    <property type="match status" value="1"/>
</dbReference>
<dbReference type="Proteomes" id="UP000887023">
    <property type="component" value="Chromosome"/>
</dbReference>
<name>A0ABX8SAI8_9ACTN</name>
<protein>
    <recommendedName>
        <fullName evidence="2">YqaJ viral recombinase domain-containing protein</fullName>
    </recommendedName>
</protein>
<organism evidence="3 4">
    <name type="scientific">Skermania pinensis</name>
    <dbReference type="NCBI Taxonomy" id="39122"/>
    <lineage>
        <taxon>Bacteria</taxon>
        <taxon>Bacillati</taxon>
        <taxon>Actinomycetota</taxon>
        <taxon>Actinomycetes</taxon>
        <taxon>Mycobacteriales</taxon>
        <taxon>Gordoniaceae</taxon>
        <taxon>Skermania</taxon>
    </lineage>
</organism>
<keyword evidence="4" id="KW-1185">Reference proteome</keyword>
<dbReference type="Gene3D" id="3.90.320.10">
    <property type="match status" value="1"/>
</dbReference>
<dbReference type="RefSeq" id="WP_066474913.1">
    <property type="nucleotide sequence ID" value="NZ_CBCRUZ010000009.1"/>
</dbReference>
<dbReference type="InterPro" id="IPR011604">
    <property type="entry name" value="PDDEXK-like_dom_sf"/>
</dbReference>